<keyword evidence="3" id="KW-0547">Nucleotide-binding</keyword>
<proteinExistence type="predicted"/>
<keyword evidence="3" id="KW-0067">ATP-binding</keyword>
<reference evidence="3 4" key="1">
    <citation type="submission" date="2023-11" db="EMBL/GenBank/DDBJ databases">
        <title>Lentzea sokolovensis, sp. nov., Lentzea kristufkii, sp. nov., and Lentzea miocenensis, sp. nov., rare actinobacteria from Sokolov Coal Basin, Miocene lacustrine sediment, Czech Republic.</title>
        <authorList>
            <person name="Lara A."/>
            <person name="Kotroba L."/>
            <person name="Nouioui I."/>
            <person name="Neumann-Schaal M."/>
            <person name="Mast Y."/>
            <person name="Chronakova A."/>
        </authorList>
    </citation>
    <scope>NUCLEOTIDE SEQUENCE [LARGE SCALE GENOMIC DNA]</scope>
    <source>
        <strain evidence="3 4">BCCO 10_0061</strain>
    </source>
</reference>
<dbReference type="EMBL" id="JAXAVU010000004">
    <property type="protein sequence ID" value="MDX8141634.1"/>
    <property type="molecule type" value="Genomic_DNA"/>
</dbReference>
<gene>
    <name evidence="3" type="ORF">SK854_05895</name>
</gene>
<feature type="region of interest" description="Disordered" evidence="1">
    <location>
        <begin position="502"/>
        <end position="529"/>
    </location>
</feature>
<name>A0ABU4URH4_9PSEU</name>
<feature type="region of interest" description="Disordered" evidence="1">
    <location>
        <begin position="35"/>
        <end position="78"/>
    </location>
</feature>
<organism evidence="3 4">
    <name type="scientific">Lentzea sokolovensis</name>
    <dbReference type="NCBI Taxonomy" id="3095429"/>
    <lineage>
        <taxon>Bacteria</taxon>
        <taxon>Bacillati</taxon>
        <taxon>Actinomycetota</taxon>
        <taxon>Actinomycetes</taxon>
        <taxon>Pseudonocardiales</taxon>
        <taxon>Pseudonocardiaceae</taxon>
        <taxon>Lentzea</taxon>
    </lineage>
</organism>
<dbReference type="InterPro" id="IPR011990">
    <property type="entry name" value="TPR-like_helical_dom_sf"/>
</dbReference>
<dbReference type="RefSeq" id="WP_319973956.1">
    <property type="nucleotide sequence ID" value="NZ_JAXAVU010000004.1"/>
</dbReference>
<evidence type="ECO:0000313" key="4">
    <source>
        <dbReference type="Proteomes" id="UP001285352"/>
    </source>
</evidence>
<feature type="compositionally biased region" description="Pro residues" evidence="1">
    <location>
        <begin position="505"/>
        <end position="529"/>
    </location>
</feature>
<dbReference type="SUPFAM" id="SSF52540">
    <property type="entry name" value="P-loop containing nucleoside triphosphate hydrolases"/>
    <property type="match status" value="1"/>
</dbReference>
<dbReference type="Proteomes" id="UP001285352">
    <property type="component" value="Unassembled WGS sequence"/>
</dbReference>
<feature type="domain" description="Orc1-like AAA ATPase" evidence="2">
    <location>
        <begin position="790"/>
        <end position="936"/>
    </location>
</feature>
<evidence type="ECO:0000313" key="3">
    <source>
        <dbReference type="EMBL" id="MDX8141634.1"/>
    </source>
</evidence>
<dbReference type="InterPro" id="IPR041664">
    <property type="entry name" value="AAA_16"/>
</dbReference>
<accession>A0ABU4URH4</accession>
<keyword evidence="4" id="KW-1185">Reference proteome</keyword>
<evidence type="ECO:0000259" key="2">
    <source>
        <dbReference type="Pfam" id="PF13191"/>
    </source>
</evidence>
<dbReference type="NCBIfam" id="NF041121">
    <property type="entry name" value="SAV_2336_NTERM"/>
    <property type="match status" value="1"/>
</dbReference>
<dbReference type="Gene3D" id="3.40.50.1460">
    <property type="match status" value="1"/>
</dbReference>
<comment type="caution">
    <text evidence="3">The sequence shown here is derived from an EMBL/GenBank/DDBJ whole genome shotgun (WGS) entry which is preliminary data.</text>
</comment>
<feature type="compositionally biased region" description="Basic and acidic residues" evidence="1">
    <location>
        <begin position="57"/>
        <end position="76"/>
    </location>
</feature>
<reference evidence="3 4" key="2">
    <citation type="submission" date="2023-11" db="EMBL/GenBank/DDBJ databases">
        <authorList>
            <person name="Lara A.C."/>
            <person name="Chronakova A."/>
        </authorList>
    </citation>
    <scope>NUCLEOTIDE SEQUENCE [LARGE SCALE GENOMIC DNA]</scope>
    <source>
        <strain evidence="3 4">BCCO 10_0061</strain>
    </source>
</reference>
<dbReference type="InterPro" id="IPR027417">
    <property type="entry name" value="P-loop_NTPase"/>
</dbReference>
<dbReference type="SUPFAM" id="SSF48452">
    <property type="entry name" value="TPR-like"/>
    <property type="match status" value="2"/>
</dbReference>
<dbReference type="Pfam" id="PF13191">
    <property type="entry name" value="AAA_16"/>
    <property type="match status" value="1"/>
</dbReference>
<sequence length="1830" mass="199152">MLDRLIRGLTAFSADIDAMSVADVLWLARAMQPEPEIAPPSATPPDATLQPATPELDSPRWDKPPLEEPEPPHEDDVVAPVQDDETGARQGSRTGLPTGRALAQTLDIARALRPFKQRFLNITRRELSVDDTIEHYVATNILTPVLVPAKERWFNVDVVVDGSASMAAWDDTVTELMSVLRRMGAFRTVEKWHIDPNQVKPLLHKTHEVSLKPRALRDPRQRRLVIVVSDCVAEGWYREEIWSVLRDWGSATHTLLLNPLPQKLWRRTGLDQPASRLRQSRPGAPNSDLKFGLSPLLRRKPGEPPWLPLPVVGLSVTSLAQWARTAMAKDPTGCDGVLLSPVGDLSSEDLDHLDEDPPDGRELVESFRLTASGPAWRIVVLCANQDVLHVRVLRFIQRELVPDAQPADLAEVLTSGLFHEAAGSTPEELMVALRDGVSEQLSTYASTLDTWTLVNALTDYTRSEASALGEVTAVVLDEAGELTVPEHLRPFARAARKAAELLEPSPEPEPVTVLPPEPEPEQQAPPPVPTADTLMKGRFVGIGVSSYELVQPLPHAASDVREFGALLRGLVGEPLADPTEPEIRAHMKSLRTKPQDGGALVALWSGHAIPVAGNLRLLARDNDGAIDGIMLHEFALWCAASGAHQVLIIIDACYSGAQLDEAVRTVAAVQEELLAGQVHWAGVLVACSSVETARDGLFGGKLRNLLTFGPRTAEDVWRWSDRTPLVDGGAFGAALLNAWDSDIQRPRFMQYGSAQPMLPNPLYRPPSIVKHLLLAARGGDSPNGRSWFSGRTAEVDRVVGWVRSGVSGLRVVTGSPGTGKSALVGRVVSLSNPVERARLYAAGRAWRHTDPGENSIVANVHVRAMDTNRAADVISRQMVTAGLIPPPEESGRDAAELVGVLARHTGAPPVVVVDGLDEARGESFSIATTLLTRIARYCTVIVSTRQAHRLGGGAPLLTELSPVEVLDLDASNNEADVRAYVLARLGPDVLPSTVDELAKLPFLTAWMVTDQVLADGGADVGFSLDLAFDRELAKVPSARPLLTALTWSYGAGFPEAEWLAVAEALSHQKFSRDDINAVLAELGPQVLQDSEEGSTVFKLTHQTFADHLRMPFTPSRDRVFAPGAELVANALIQLYRQRMEAGVPPNVPGYLRRYAWRHCGNAGGIALDGLRELAMMNRTLLPDIAFAATTVANELAQWGRGDEAIAPLVEAAEHFRVLVPTVRTHLADLAHVLHQLGLRFREAGRLQQAVAPAEEAVVRYRELVAETPTTAEALTHKRLAQRIAKTTTHGGDNPTYASHLSGALVDLSEVYAMLNRRHEALSTARDAVAAVEDGAPQARAMMCLAARCRETGLRYEAMQRSKLAVELYYALSQTNPVSLSALVGALVELSLDYLTLGKLADADLATQQAAEISGTLGRHAAFRPQLADAALSLSVAYSMVDRTEAALNAARQAADLADGSRIHAQALHNLMRRQRDADKPKEALATGLRAVEVCLLPENAQELTTTLPAALFTLDTVSAGLRQPAIVDEAWERLTSRLTGPTLATLLMLRAASARAGDPQAPEWLLRALTHVGQSRQALHDVHEIARRHYDSGPWPWDSTPDWLTVDRTLLRTARAWVFARTYAEERAFLLSHPELLSSTADVAVTEALYGASLVEAQVIQSRRTTAQQQGVEQAYRPWLLASLADEFIDATPARRRELLATRRNELLDRDVRKSVRDNRAVHAMLLLAEKDSDVLDLVLDAQENPELTTEVLRRLAPAATPQALTQAVTALEPHAMAALYKAVAQVRAGDARLALPEVNERLAWINELTYLLPSVPTLAALIRELSAPA</sequence>
<dbReference type="Gene3D" id="1.25.40.10">
    <property type="entry name" value="Tetratricopeptide repeat domain"/>
    <property type="match status" value="2"/>
</dbReference>
<evidence type="ECO:0000256" key="1">
    <source>
        <dbReference type="SAM" id="MobiDB-lite"/>
    </source>
</evidence>
<protein>
    <submittedName>
        <fullName evidence="3">ATP-binding protein</fullName>
    </submittedName>
</protein>
<dbReference type="InterPro" id="IPR047738">
    <property type="entry name" value="SAV_2336-like_N"/>
</dbReference>
<dbReference type="GO" id="GO:0005524">
    <property type="term" value="F:ATP binding"/>
    <property type="evidence" value="ECO:0007669"/>
    <property type="project" value="UniProtKB-KW"/>
</dbReference>